<dbReference type="AlphaFoldDB" id="A0A9X7ASL7"/>
<reference evidence="1 2" key="1">
    <citation type="submission" date="2017-09" db="EMBL/GenBank/DDBJ databases">
        <title>Large-scale bioinformatics analysis of Bacillus genomes uncovers conserved roles of natural products in bacterial physiology.</title>
        <authorList>
            <consortium name="Agbiome Team Llc"/>
            <person name="Bleich R.M."/>
            <person name="Grubbs K.J."/>
            <person name="Santa Maria K.C."/>
            <person name="Allen S.E."/>
            <person name="Farag S."/>
            <person name="Shank E.A."/>
            <person name="Bowers A."/>
        </authorList>
    </citation>
    <scope>NUCLEOTIDE SEQUENCE [LARGE SCALE GENOMIC DNA]</scope>
    <source>
        <strain evidence="1 2">AFS065400</strain>
    </source>
</reference>
<dbReference type="RefSeq" id="WP_098640158.1">
    <property type="nucleotide sequence ID" value="NZ_NVCO01000007.1"/>
</dbReference>
<sequence length="65" mass="7313">MLKFQKGDKVNLIGDTFKIPYEIESITIKGEATFYLKSTQKHSFANGLFDYIRITALSGEISHAS</sequence>
<gene>
    <name evidence="1" type="ORF">COK72_02395</name>
</gene>
<organism evidence="1 2">
    <name type="scientific">Bacillus thuringiensis</name>
    <dbReference type="NCBI Taxonomy" id="1428"/>
    <lineage>
        <taxon>Bacteria</taxon>
        <taxon>Bacillati</taxon>
        <taxon>Bacillota</taxon>
        <taxon>Bacilli</taxon>
        <taxon>Bacillales</taxon>
        <taxon>Bacillaceae</taxon>
        <taxon>Bacillus</taxon>
        <taxon>Bacillus cereus group</taxon>
    </lineage>
</organism>
<dbReference type="Proteomes" id="UP000226106">
    <property type="component" value="Unassembled WGS sequence"/>
</dbReference>
<name>A0A9X7ASL7_BACTU</name>
<accession>A0A9X7ASL7</accession>
<comment type="caution">
    <text evidence="1">The sequence shown here is derived from an EMBL/GenBank/DDBJ whole genome shotgun (WGS) entry which is preliminary data.</text>
</comment>
<proteinExistence type="predicted"/>
<protein>
    <submittedName>
        <fullName evidence="1">Uncharacterized protein</fullName>
    </submittedName>
</protein>
<evidence type="ECO:0000313" key="1">
    <source>
        <dbReference type="EMBL" id="PFT50878.1"/>
    </source>
</evidence>
<evidence type="ECO:0000313" key="2">
    <source>
        <dbReference type="Proteomes" id="UP000226106"/>
    </source>
</evidence>
<dbReference type="EMBL" id="NVCO01000007">
    <property type="protein sequence ID" value="PFT50878.1"/>
    <property type="molecule type" value="Genomic_DNA"/>
</dbReference>